<dbReference type="STRING" id="3694.B9IG35"/>
<proteinExistence type="predicted"/>
<dbReference type="AlphaFoldDB" id="B9IG35"/>
<protein>
    <submittedName>
        <fullName evidence="1">Uncharacterized protein</fullName>
    </submittedName>
</protein>
<dbReference type="HOGENOM" id="CLU_1126090_0_0_1"/>
<dbReference type="eggNOG" id="KOG2813">
    <property type="taxonomic scope" value="Eukaryota"/>
</dbReference>
<dbReference type="PANTHER" id="PTHR48465:SF1">
    <property type="entry name" value="PROTEIN SSUH2 HOMOLOG"/>
    <property type="match status" value="1"/>
</dbReference>
<dbReference type="InParanoid" id="B9IG35"/>
<evidence type="ECO:0000313" key="2">
    <source>
        <dbReference type="Proteomes" id="UP000006729"/>
    </source>
</evidence>
<sequence>MVEEVTMVELAMNFRGKTKKPLPELVEIREFLVDHVAHRCCWGSCPARTWKIHAIEGCNVGNIDGKDTAPELGVWELDLRSQFPVLFISHKETRTKVPRSEIVEKCTDAALTHFTYCHLTIAYVKECDGVPLGGLDILKEDAHRAKSVQQAEQHQFQMSFFIEPKESSTCATQACQRSLAFFPDSFFLNKFSSQAIAERASVYLSLQGSSWSIARQDFAPPGMVEVVMKQISYRGEIEVYDFVCFLC</sequence>
<keyword evidence="2" id="KW-1185">Reference proteome</keyword>
<accession>B9IG35</accession>
<gene>
    <name evidence="1" type="ORF">POPTR_016G109800</name>
</gene>
<evidence type="ECO:0000313" key="1">
    <source>
        <dbReference type="EMBL" id="PNS99002.1"/>
    </source>
</evidence>
<dbReference type="InterPro" id="IPR052789">
    <property type="entry name" value="SSUH2_homolog"/>
</dbReference>
<name>B9IG35_POPTR</name>
<dbReference type="EMBL" id="CM009305">
    <property type="protein sequence ID" value="PNS99002.1"/>
    <property type="molecule type" value="Genomic_DNA"/>
</dbReference>
<dbReference type="PANTHER" id="PTHR48465">
    <property type="entry name" value="PROTEIN SSUH2 HOMOLOG"/>
    <property type="match status" value="1"/>
</dbReference>
<dbReference type="Proteomes" id="UP000006729">
    <property type="component" value="Chromosome 16"/>
</dbReference>
<organism evidence="1 2">
    <name type="scientific">Populus trichocarpa</name>
    <name type="common">Western balsam poplar</name>
    <name type="synonym">Populus balsamifera subsp. trichocarpa</name>
    <dbReference type="NCBI Taxonomy" id="3694"/>
    <lineage>
        <taxon>Eukaryota</taxon>
        <taxon>Viridiplantae</taxon>
        <taxon>Streptophyta</taxon>
        <taxon>Embryophyta</taxon>
        <taxon>Tracheophyta</taxon>
        <taxon>Spermatophyta</taxon>
        <taxon>Magnoliopsida</taxon>
        <taxon>eudicotyledons</taxon>
        <taxon>Gunneridae</taxon>
        <taxon>Pentapetalae</taxon>
        <taxon>rosids</taxon>
        <taxon>fabids</taxon>
        <taxon>Malpighiales</taxon>
        <taxon>Salicaceae</taxon>
        <taxon>Saliceae</taxon>
        <taxon>Populus</taxon>
    </lineage>
</organism>
<reference evidence="1 2" key="1">
    <citation type="journal article" date="2006" name="Science">
        <title>The genome of black cottonwood, Populus trichocarpa (Torr. &amp; Gray).</title>
        <authorList>
            <person name="Tuskan G.A."/>
            <person name="Difazio S."/>
            <person name="Jansson S."/>
            <person name="Bohlmann J."/>
            <person name="Grigoriev I."/>
            <person name="Hellsten U."/>
            <person name="Putnam N."/>
            <person name="Ralph S."/>
            <person name="Rombauts S."/>
            <person name="Salamov A."/>
            <person name="Schein J."/>
            <person name="Sterck L."/>
            <person name="Aerts A."/>
            <person name="Bhalerao R.R."/>
            <person name="Bhalerao R.P."/>
            <person name="Blaudez D."/>
            <person name="Boerjan W."/>
            <person name="Brun A."/>
            <person name="Brunner A."/>
            <person name="Busov V."/>
            <person name="Campbell M."/>
            <person name="Carlson J."/>
            <person name="Chalot M."/>
            <person name="Chapman J."/>
            <person name="Chen G.L."/>
            <person name="Cooper D."/>
            <person name="Coutinho P.M."/>
            <person name="Couturier J."/>
            <person name="Covert S."/>
            <person name="Cronk Q."/>
            <person name="Cunningham R."/>
            <person name="Davis J."/>
            <person name="Degroeve S."/>
            <person name="Dejardin A."/>
            <person name="Depamphilis C."/>
            <person name="Detter J."/>
            <person name="Dirks B."/>
            <person name="Dubchak I."/>
            <person name="Duplessis S."/>
            <person name="Ehlting J."/>
            <person name="Ellis B."/>
            <person name="Gendler K."/>
            <person name="Goodstein D."/>
            <person name="Gribskov M."/>
            <person name="Grimwood J."/>
            <person name="Groover A."/>
            <person name="Gunter L."/>
            <person name="Hamberger B."/>
            <person name="Heinze B."/>
            <person name="Helariutta Y."/>
            <person name="Henrissat B."/>
            <person name="Holligan D."/>
            <person name="Holt R."/>
            <person name="Huang W."/>
            <person name="Islam-Faridi N."/>
            <person name="Jones S."/>
            <person name="Jones-Rhoades M."/>
            <person name="Jorgensen R."/>
            <person name="Joshi C."/>
            <person name="Kangasjarvi J."/>
            <person name="Karlsson J."/>
            <person name="Kelleher C."/>
            <person name="Kirkpatrick R."/>
            <person name="Kirst M."/>
            <person name="Kohler A."/>
            <person name="Kalluri U."/>
            <person name="Larimer F."/>
            <person name="Leebens-Mack J."/>
            <person name="Leple J.C."/>
            <person name="Locascio P."/>
            <person name="Lou Y."/>
            <person name="Lucas S."/>
            <person name="Martin F."/>
            <person name="Montanini B."/>
            <person name="Napoli C."/>
            <person name="Nelson D.R."/>
            <person name="Nelson C."/>
            <person name="Nieminen K."/>
            <person name="Nilsson O."/>
            <person name="Pereda V."/>
            <person name="Peter G."/>
            <person name="Philippe R."/>
            <person name="Pilate G."/>
            <person name="Poliakov A."/>
            <person name="Razumovskaya J."/>
            <person name="Richardson P."/>
            <person name="Rinaldi C."/>
            <person name="Ritland K."/>
            <person name="Rouze P."/>
            <person name="Ryaboy D."/>
            <person name="Schmutz J."/>
            <person name="Schrader J."/>
            <person name="Segerman B."/>
            <person name="Shin H."/>
            <person name="Siddiqui A."/>
            <person name="Sterky F."/>
            <person name="Terry A."/>
            <person name="Tsai C.J."/>
            <person name="Uberbacher E."/>
            <person name="Unneberg P."/>
            <person name="Vahala J."/>
            <person name="Wall K."/>
            <person name="Wessler S."/>
            <person name="Yang G."/>
            <person name="Yin T."/>
            <person name="Douglas C."/>
            <person name="Marra M."/>
            <person name="Sandberg G."/>
            <person name="Van de Peer Y."/>
            <person name="Rokhsar D."/>
        </authorList>
    </citation>
    <scope>NUCLEOTIDE SEQUENCE [LARGE SCALE GENOMIC DNA]</scope>
    <source>
        <strain evidence="2">cv. Nisqually</strain>
    </source>
</reference>